<organism evidence="3 4">
    <name type="scientific">Tribonema minus</name>
    <dbReference type="NCBI Taxonomy" id="303371"/>
    <lineage>
        <taxon>Eukaryota</taxon>
        <taxon>Sar</taxon>
        <taxon>Stramenopiles</taxon>
        <taxon>Ochrophyta</taxon>
        <taxon>PX clade</taxon>
        <taxon>Xanthophyceae</taxon>
        <taxon>Tribonematales</taxon>
        <taxon>Tribonemataceae</taxon>
        <taxon>Tribonema</taxon>
    </lineage>
</organism>
<gene>
    <name evidence="3" type="ORF">JKP88DRAFT_137081</name>
</gene>
<dbReference type="Pfam" id="PF16399">
    <property type="entry name" value="Aquarius_N_1st"/>
    <property type="match status" value="2"/>
</dbReference>
<keyword evidence="4" id="KW-1185">Reference proteome</keyword>
<evidence type="ECO:0000313" key="3">
    <source>
        <dbReference type="EMBL" id="KAG5175144.1"/>
    </source>
</evidence>
<evidence type="ECO:0000313" key="4">
    <source>
        <dbReference type="Proteomes" id="UP000664859"/>
    </source>
</evidence>
<feature type="non-terminal residue" evidence="3">
    <location>
        <position position="408"/>
    </location>
</feature>
<evidence type="ECO:0000259" key="2">
    <source>
        <dbReference type="Pfam" id="PF16399"/>
    </source>
</evidence>
<dbReference type="AlphaFoldDB" id="A0A835YQ44"/>
<dbReference type="EMBL" id="JAFCMP010000553">
    <property type="protein sequence ID" value="KAG5175144.1"/>
    <property type="molecule type" value="Genomic_DNA"/>
</dbReference>
<proteinExistence type="predicted"/>
<comment type="caution">
    <text evidence="3">The sequence shown here is derived from an EMBL/GenBank/DDBJ whole genome shotgun (WGS) entry which is preliminary data.</text>
</comment>
<accession>A0A835YQ44</accession>
<feature type="domain" description="RNA helicase aquarius N-terminal" evidence="2">
    <location>
        <begin position="1"/>
        <end position="223"/>
    </location>
</feature>
<dbReference type="Proteomes" id="UP000664859">
    <property type="component" value="Unassembled WGS sequence"/>
</dbReference>
<feature type="region of interest" description="Disordered" evidence="1">
    <location>
        <begin position="230"/>
        <end position="274"/>
    </location>
</feature>
<name>A0A835YQ44_9STRA</name>
<dbReference type="InterPro" id="IPR032174">
    <property type="entry name" value="Aquarius_N"/>
</dbReference>
<evidence type="ECO:0000256" key="1">
    <source>
        <dbReference type="SAM" id="MobiDB-lite"/>
    </source>
</evidence>
<sequence>LAHQNWAAGAPENACKNTISPSLVTKIYKEELHSCGPGPGRRAAANANRRLQLLEVTSYLENYLWPHFHATKSSLPHVMSIVLMANEKFARGFSFWDAVGVEGAGGGKGGEKFTAFFARIQDLLTGAWTRFDKKQAAAAAAASAGAAPKLSYHERAALTLFLINVFQSLEQPLVRGAALRLCSLPLWAALSPGRLALELKAYPQLRRHWLHLQEQAAAAARAAAAANGNAPAADGGGGAAAAPEGGSRKRKKPPTDEADAAADGEANAGDKGKGKGRLPEGLMAYLERFLELLVDLLSQLPTRRFLRAVLLDMKVLERCTLCPLGDGAEGVPRPEGKLFRQLLEMYRFYLGFEINDQTGRPLSGEEVVAMHQTRLHTLQRIVFKHYKEVLPELPFASASQAGRRAYLE</sequence>
<feature type="domain" description="RNA helicase aquarius N-terminal" evidence="2">
    <location>
        <begin position="276"/>
        <end position="407"/>
    </location>
</feature>
<protein>
    <recommendedName>
        <fullName evidence="2">RNA helicase aquarius N-terminal domain-containing protein</fullName>
    </recommendedName>
</protein>
<feature type="non-terminal residue" evidence="3">
    <location>
        <position position="1"/>
    </location>
</feature>
<reference evidence="3" key="1">
    <citation type="submission" date="2021-02" db="EMBL/GenBank/DDBJ databases">
        <title>First Annotated Genome of the Yellow-green Alga Tribonema minus.</title>
        <authorList>
            <person name="Mahan K.M."/>
        </authorList>
    </citation>
    <scope>NUCLEOTIDE SEQUENCE</scope>
    <source>
        <strain evidence="3">UTEX B ZZ1240</strain>
    </source>
</reference>
<dbReference type="OrthoDB" id="1664503at2759"/>